<evidence type="ECO:0000313" key="2">
    <source>
        <dbReference type="EMBL" id="DAF51354.1"/>
    </source>
</evidence>
<accession>A0A8S5SLB3</accession>
<protein>
    <submittedName>
        <fullName evidence="2">Uncharacterized protein</fullName>
    </submittedName>
</protein>
<name>A0A8S5SLB3_9CAUD</name>
<keyword evidence="1" id="KW-0812">Transmembrane</keyword>
<proteinExistence type="predicted"/>
<dbReference type="EMBL" id="BK032614">
    <property type="protein sequence ID" value="DAF51354.1"/>
    <property type="molecule type" value="Genomic_DNA"/>
</dbReference>
<reference evidence="2" key="1">
    <citation type="journal article" date="2021" name="Proc. Natl. Acad. Sci. U.S.A.">
        <title>A Catalog of Tens of Thousands of Viruses from Human Metagenomes Reveals Hidden Associations with Chronic Diseases.</title>
        <authorList>
            <person name="Tisza M.J."/>
            <person name="Buck C.B."/>
        </authorList>
    </citation>
    <scope>NUCLEOTIDE SEQUENCE</scope>
    <source>
        <strain evidence="2">CtKhy9</strain>
    </source>
</reference>
<keyword evidence="1" id="KW-1133">Transmembrane helix</keyword>
<organism evidence="2">
    <name type="scientific">Myoviridae sp. ctKhy9</name>
    <dbReference type="NCBI Taxonomy" id="2827677"/>
    <lineage>
        <taxon>Viruses</taxon>
        <taxon>Duplodnaviria</taxon>
        <taxon>Heunggongvirae</taxon>
        <taxon>Uroviricota</taxon>
        <taxon>Caudoviricetes</taxon>
    </lineage>
</organism>
<keyword evidence="1" id="KW-0472">Membrane</keyword>
<evidence type="ECO:0000256" key="1">
    <source>
        <dbReference type="SAM" id="Phobius"/>
    </source>
</evidence>
<feature type="transmembrane region" description="Helical" evidence="1">
    <location>
        <begin position="6"/>
        <end position="26"/>
    </location>
</feature>
<sequence length="36" mass="4430">MFIWHQLGAVMVQFCIWFQFGADFVLNRMQYKVYLV</sequence>